<evidence type="ECO:0000313" key="1">
    <source>
        <dbReference type="EnsemblMetazoa" id="PPA43171.1"/>
    </source>
</evidence>
<dbReference type="EnsemblMetazoa" id="PPA43171.1">
    <property type="protein sequence ID" value="PPA43171.1"/>
    <property type="gene ID" value="WBGene00281540"/>
</dbReference>
<accession>A0A8R1V0J8</accession>
<sequence>VHYLAIGSVTMREQGNERGSSGGGVEEGGGMEAVIMCTRLSACLSSSHAVGDKSCRDFLRNPMFCYDSLVAQGTNTSAKFIKSDYSIVDQKRVTEAVDEKED</sequence>
<reference evidence="1" key="2">
    <citation type="submission" date="2022-06" db="UniProtKB">
        <authorList>
            <consortium name="EnsemblMetazoa"/>
        </authorList>
    </citation>
    <scope>IDENTIFICATION</scope>
    <source>
        <strain evidence="1">PS312</strain>
    </source>
</reference>
<gene>
    <name evidence="1" type="primary">WBGene00281540</name>
</gene>
<protein>
    <submittedName>
        <fullName evidence="1">Uncharacterized protein</fullName>
    </submittedName>
</protein>
<dbReference type="Proteomes" id="UP000005239">
    <property type="component" value="Unassembled WGS sequence"/>
</dbReference>
<organism evidence="1 2">
    <name type="scientific">Pristionchus pacificus</name>
    <name type="common">Parasitic nematode worm</name>
    <dbReference type="NCBI Taxonomy" id="54126"/>
    <lineage>
        <taxon>Eukaryota</taxon>
        <taxon>Metazoa</taxon>
        <taxon>Ecdysozoa</taxon>
        <taxon>Nematoda</taxon>
        <taxon>Chromadorea</taxon>
        <taxon>Rhabditida</taxon>
        <taxon>Rhabditina</taxon>
        <taxon>Diplogasteromorpha</taxon>
        <taxon>Diplogasteroidea</taxon>
        <taxon>Neodiplogasteridae</taxon>
        <taxon>Pristionchus</taxon>
    </lineage>
</organism>
<accession>A0A2A6CD95</accession>
<evidence type="ECO:0000313" key="2">
    <source>
        <dbReference type="Proteomes" id="UP000005239"/>
    </source>
</evidence>
<name>A0A2A6CD95_PRIPA</name>
<dbReference type="AlphaFoldDB" id="A0A2A6CD95"/>
<proteinExistence type="predicted"/>
<reference evidence="2" key="1">
    <citation type="journal article" date="2008" name="Nat. Genet.">
        <title>The Pristionchus pacificus genome provides a unique perspective on nematode lifestyle and parasitism.</title>
        <authorList>
            <person name="Dieterich C."/>
            <person name="Clifton S.W."/>
            <person name="Schuster L.N."/>
            <person name="Chinwalla A."/>
            <person name="Delehaunty K."/>
            <person name="Dinkelacker I."/>
            <person name="Fulton L."/>
            <person name="Fulton R."/>
            <person name="Godfrey J."/>
            <person name="Minx P."/>
            <person name="Mitreva M."/>
            <person name="Roeseler W."/>
            <person name="Tian H."/>
            <person name="Witte H."/>
            <person name="Yang S.P."/>
            <person name="Wilson R.K."/>
            <person name="Sommer R.J."/>
        </authorList>
    </citation>
    <scope>NUCLEOTIDE SEQUENCE [LARGE SCALE GENOMIC DNA]</scope>
    <source>
        <strain evidence="2">PS312</strain>
    </source>
</reference>
<keyword evidence="2" id="KW-1185">Reference proteome</keyword>